<feature type="transmembrane region" description="Helical" evidence="7">
    <location>
        <begin position="109"/>
        <end position="130"/>
    </location>
</feature>
<evidence type="ECO:0000256" key="3">
    <source>
        <dbReference type="ARBA" id="ARBA00022475"/>
    </source>
</evidence>
<keyword evidence="10" id="KW-1185">Reference proteome</keyword>
<evidence type="ECO:0008006" key="12">
    <source>
        <dbReference type="Google" id="ProtNLM"/>
    </source>
</evidence>
<keyword evidence="4 7" id="KW-0812">Transmembrane</keyword>
<feature type="transmembrane region" description="Helical" evidence="7">
    <location>
        <begin position="36"/>
        <end position="55"/>
    </location>
</feature>
<feature type="transmembrane region" description="Helical" evidence="7">
    <location>
        <begin position="12"/>
        <end position="30"/>
    </location>
</feature>
<keyword evidence="3" id="KW-1003">Cell membrane</keyword>
<evidence type="ECO:0000313" key="8">
    <source>
        <dbReference type="EMBL" id="PSU25996.1"/>
    </source>
</evidence>
<dbReference type="EMBL" id="PYMO01000005">
    <property type="protein sequence ID" value="PSU25996.1"/>
    <property type="molecule type" value="Genomic_DNA"/>
</dbReference>
<dbReference type="InterPro" id="IPR006726">
    <property type="entry name" value="PHBA_efflux_AaeB/fusaric-R"/>
</dbReference>
<comment type="subcellular location">
    <subcellularLocation>
        <location evidence="1">Cell membrane</location>
        <topology evidence="1">Multi-pass membrane protein</topology>
    </subcellularLocation>
</comment>
<evidence type="ECO:0000313" key="11">
    <source>
        <dbReference type="Proteomes" id="UP000241618"/>
    </source>
</evidence>
<keyword evidence="5 7" id="KW-1133">Transmembrane helix</keyword>
<dbReference type="Proteomes" id="UP000241618">
    <property type="component" value="Unassembled WGS sequence"/>
</dbReference>
<feature type="transmembrane region" description="Helical" evidence="7">
    <location>
        <begin position="85"/>
        <end position="102"/>
    </location>
</feature>
<evidence type="ECO:0000256" key="1">
    <source>
        <dbReference type="ARBA" id="ARBA00004651"/>
    </source>
</evidence>
<keyword evidence="6 7" id="KW-0472">Membrane</keyword>
<comment type="caution">
    <text evidence="9">The sequence shown here is derived from an EMBL/GenBank/DDBJ whole genome shotgun (WGS) entry which is preliminary data.</text>
</comment>
<keyword evidence="2" id="KW-0813">Transport</keyword>
<organism evidence="9 11">
    <name type="scientific">Photobacterium phosphoreum</name>
    <dbReference type="NCBI Taxonomy" id="659"/>
    <lineage>
        <taxon>Bacteria</taxon>
        <taxon>Pseudomonadati</taxon>
        <taxon>Pseudomonadota</taxon>
        <taxon>Gammaproteobacteria</taxon>
        <taxon>Vibrionales</taxon>
        <taxon>Vibrionaceae</taxon>
        <taxon>Photobacterium</taxon>
    </lineage>
</organism>
<gene>
    <name evidence="9" type="ORF">C9J18_08815</name>
    <name evidence="8" type="ORF">CTM96_07755</name>
</gene>
<evidence type="ECO:0000256" key="5">
    <source>
        <dbReference type="ARBA" id="ARBA00022989"/>
    </source>
</evidence>
<feature type="transmembrane region" description="Helical" evidence="7">
    <location>
        <begin position="395"/>
        <end position="413"/>
    </location>
</feature>
<reference evidence="10 11" key="1">
    <citation type="submission" date="2018-03" db="EMBL/GenBank/DDBJ databases">
        <title>Whole genome sequencing of Histamine producing bacteria.</title>
        <authorList>
            <person name="Butler K."/>
        </authorList>
    </citation>
    <scope>NUCLEOTIDE SEQUENCE [LARGE SCALE GENOMIC DNA]</scope>
    <source>
        <strain evidence="9 11">FS-6.1</strain>
        <strain evidence="8 10">FS-6.2</strain>
    </source>
</reference>
<dbReference type="PANTHER" id="PTHR30509:SF9">
    <property type="entry name" value="MULTIDRUG RESISTANCE PROTEIN MDTO"/>
    <property type="match status" value="1"/>
</dbReference>
<evidence type="ECO:0000256" key="2">
    <source>
        <dbReference type="ARBA" id="ARBA00022448"/>
    </source>
</evidence>
<evidence type="ECO:0000313" key="10">
    <source>
        <dbReference type="Proteomes" id="UP000241405"/>
    </source>
</evidence>
<proteinExistence type="predicted"/>
<feature type="transmembrane region" description="Helical" evidence="7">
    <location>
        <begin position="498"/>
        <end position="519"/>
    </location>
</feature>
<feature type="transmembrane region" description="Helical" evidence="7">
    <location>
        <begin position="420"/>
        <end position="441"/>
    </location>
</feature>
<evidence type="ECO:0000256" key="7">
    <source>
        <dbReference type="SAM" id="Phobius"/>
    </source>
</evidence>
<dbReference type="GO" id="GO:0022857">
    <property type="term" value="F:transmembrane transporter activity"/>
    <property type="evidence" value="ECO:0007669"/>
    <property type="project" value="InterPro"/>
</dbReference>
<dbReference type="GO" id="GO:0005886">
    <property type="term" value="C:plasma membrane"/>
    <property type="evidence" value="ECO:0007669"/>
    <property type="project" value="UniProtKB-SubCell"/>
</dbReference>
<dbReference type="Pfam" id="PF04632">
    <property type="entry name" value="FUSC"/>
    <property type="match status" value="1"/>
</dbReference>
<feature type="transmembrane region" description="Helical" evidence="7">
    <location>
        <begin position="447"/>
        <end position="465"/>
    </location>
</feature>
<evidence type="ECO:0000256" key="6">
    <source>
        <dbReference type="ARBA" id="ARBA00023136"/>
    </source>
</evidence>
<sequence>MNISALYERAKLPIKVALALSISMITAIWLGWDRPYWAGLAVTVMSMVETSGHSLRKGKWRLVGTFYGTASAFFLLAFFAQDVGIMMVLFTLLVGICGYMIFNPRYGYIWSITITVCSLILVMGDMNPISDFNLATLRLEETLLGFICHIVVFSILWPQSSRPVFENAVLDLLKQQQTNLVNRRHQLIKRDQHTVTRTVLGEGLKLVMRLQDLLYGAEADSYHILRERKSWQYIIEVGDQWAVAIGHLTEAIDLLKDANLDMEKPQIDAIFRYLLHNFQQCEAMVKTGKSPSKRQISCFQYMKLGFHPETDMHTQGALLLLERQLNSMAKLSDELVLAFYSAYSGECWSRDEQSLPKPIKRWSLDTERLIASFKGMLVVACLVLIWYYYNPPGGSLMIALGAIFGLTFISLPFANMKKMLSYIVGWSVFVLLEYIFIIPLLNQPYQIALFYFFSTFFIWFSFSAAKDLVSRVIGTMILVISTKSVMCLTPVYAPALAISILMAFTICLLLIIFFNEFPFSAQPERVMLRRLKMLKNVLAWQLRYTVATTQERRRWWVPIVGLLYNIRPITLVMGADNAAKAIPWKKFPEVSEEQAQVIIHRLYLLVLRINSLKDGYAKWRLNTKDDLAQSMVKDSVLRIATALEHTDGYQNLLVLEQEMLSVYNDVHRRIHLIDRQVEIEGDISLEEALNLHRALASLGLLVNELKVLSEAMAEFDFKALEIQYFTI</sequence>
<feature type="transmembrane region" description="Helical" evidence="7">
    <location>
        <begin position="369"/>
        <end position="389"/>
    </location>
</feature>
<feature type="transmembrane region" description="Helical" evidence="7">
    <location>
        <begin position="142"/>
        <end position="158"/>
    </location>
</feature>
<evidence type="ECO:0000313" key="9">
    <source>
        <dbReference type="EMBL" id="PSU52640.1"/>
    </source>
</evidence>
<evidence type="ECO:0000256" key="4">
    <source>
        <dbReference type="ARBA" id="ARBA00022692"/>
    </source>
</evidence>
<dbReference type="AlphaFoldDB" id="A0A2T3JTZ6"/>
<name>A0A2T3JTZ6_PHOPO</name>
<dbReference type="RefSeq" id="WP_107189677.1">
    <property type="nucleotide sequence ID" value="NZ_PYMN01000007.1"/>
</dbReference>
<dbReference type="EMBL" id="PYMP01000006">
    <property type="protein sequence ID" value="PSU52640.1"/>
    <property type="molecule type" value="Genomic_DNA"/>
</dbReference>
<feature type="transmembrane region" description="Helical" evidence="7">
    <location>
        <begin position="62"/>
        <end position="79"/>
    </location>
</feature>
<dbReference type="Proteomes" id="UP000241405">
    <property type="component" value="Unassembled WGS sequence"/>
</dbReference>
<accession>A0A2T3JTZ6</accession>
<protein>
    <recommendedName>
        <fullName evidence="12">FUSC family protein</fullName>
    </recommendedName>
</protein>
<dbReference type="PANTHER" id="PTHR30509">
    <property type="entry name" value="P-HYDROXYBENZOIC ACID EFFLUX PUMP SUBUNIT-RELATED"/>
    <property type="match status" value="1"/>
</dbReference>